<gene>
    <name evidence="3" type="ORF">S3_816_0019</name>
</gene>
<protein>
    <submittedName>
        <fullName evidence="3">Protein containing DUF6</fullName>
    </submittedName>
</protein>
<dbReference type="PANTHER" id="PTHR22911:SF79">
    <property type="entry name" value="MOBA-LIKE NTP TRANSFERASE DOMAIN-CONTAINING PROTEIN"/>
    <property type="match status" value="1"/>
</dbReference>
<dbReference type="Pfam" id="PF00892">
    <property type="entry name" value="EamA"/>
    <property type="match status" value="2"/>
</dbReference>
<reference evidence="3" key="2">
    <citation type="journal article" date="2012" name="Environ. Microbiol.">
        <title>Genomic content of uncultured Bacteroidetes from contrasting oceanic provinces in the North Atlantic Ocean.</title>
        <authorList>
            <person name="Gomez-Pereira P.R."/>
            <person name="Schuler M."/>
            <person name="Fuchs B.M."/>
            <person name="Bennke C."/>
            <person name="Teeling H."/>
            <person name="Waldmann J."/>
            <person name="Richter M."/>
            <person name="Barbe V."/>
            <person name="Bataille E."/>
            <person name="Glockner F.O."/>
            <person name="Amann R."/>
        </authorList>
    </citation>
    <scope>NUCLEOTIDE SEQUENCE</scope>
</reference>
<evidence type="ECO:0000313" key="3">
    <source>
        <dbReference type="EMBL" id="CBL87117.1"/>
    </source>
</evidence>
<dbReference type="InterPro" id="IPR037185">
    <property type="entry name" value="EmrE-like"/>
</dbReference>
<feature type="domain" description="EamA" evidence="2">
    <location>
        <begin position="153"/>
        <end position="288"/>
    </location>
</feature>
<keyword evidence="1" id="KW-0472">Membrane</keyword>
<feature type="domain" description="EamA" evidence="2">
    <location>
        <begin position="16"/>
        <end position="144"/>
    </location>
</feature>
<sequence length="312" mass="35233">MSIISPNDNSPISIHYFWMHIIVFIWGFTGVLGRLISIDALPIVWYRVSLATVFMGLFFQFKKRPFLFPNKRLFFLLFLNSIIIVLHWITFYHTIKISNVSLTLACLSTGPFFVSILEPIFFKRKIYISEILLGLGIVTGMLILIESVQDNEIAIALGLISALLSALFSVLNGRIVNKMKPLDISIWEMGIGSISLGVYLAFNGGLIQVISSPTPNDWIYLIILASVCTSFAFVQSVRIMKYLSPFTVVLTIAMEPVYGIILAIIIFGSTETMNPMFYLGASTILAVISLDAYLKKRKRKRENYLFNRSKKS</sequence>
<feature type="transmembrane region" description="Helical" evidence="1">
    <location>
        <begin position="126"/>
        <end position="147"/>
    </location>
</feature>
<keyword evidence="1" id="KW-1133">Transmembrane helix</keyword>
<feature type="transmembrane region" description="Helical" evidence="1">
    <location>
        <begin position="16"/>
        <end position="37"/>
    </location>
</feature>
<feature type="transmembrane region" description="Helical" evidence="1">
    <location>
        <begin position="153"/>
        <end position="172"/>
    </location>
</feature>
<feature type="transmembrane region" description="Helical" evidence="1">
    <location>
        <begin position="246"/>
        <end position="270"/>
    </location>
</feature>
<evidence type="ECO:0000256" key="1">
    <source>
        <dbReference type="SAM" id="Phobius"/>
    </source>
</evidence>
<feature type="transmembrane region" description="Helical" evidence="1">
    <location>
        <begin position="97"/>
        <end position="114"/>
    </location>
</feature>
<dbReference type="GO" id="GO:0016020">
    <property type="term" value="C:membrane"/>
    <property type="evidence" value="ECO:0007669"/>
    <property type="project" value="InterPro"/>
</dbReference>
<dbReference type="InterPro" id="IPR000620">
    <property type="entry name" value="EamA_dom"/>
</dbReference>
<evidence type="ECO:0000259" key="2">
    <source>
        <dbReference type="Pfam" id="PF00892"/>
    </source>
</evidence>
<proteinExistence type="predicted"/>
<name>F4MLV4_9BACT</name>
<reference evidence="3" key="1">
    <citation type="submission" date="2010-05" db="EMBL/GenBank/DDBJ databases">
        <authorList>
            <person name="Genoscope - CEA"/>
        </authorList>
    </citation>
    <scope>NUCLEOTIDE SEQUENCE</scope>
</reference>
<dbReference type="AlphaFoldDB" id="F4MLV4"/>
<feature type="transmembrane region" description="Helical" evidence="1">
    <location>
        <begin position="43"/>
        <end position="61"/>
    </location>
</feature>
<feature type="transmembrane region" description="Helical" evidence="1">
    <location>
        <begin position="218"/>
        <end position="234"/>
    </location>
</feature>
<feature type="transmembrane region" description="Helical" evidence="1">
    <location>
        <begin position="184"/>
        <end position="206"/>
    </location>
</feature>
<feature type="transmembrane region" description="Helical" evidence="1">
    <location>
        <begin position="73"/>
        <end position="91"/>
    </location>
</feature>
<dbReference type="SUPFAM" id="SSF103481">
    <property type="entry name" value="Multidrug resistance efflux transporter EmrE"/>
    <property type="match status" value="2"/>
</dbReference>
<dbReference type="PANTHER" id="PTHR22911">
    <property type="entry name" value="ACYL-MALONYL CONDENSING ENZYME-RELATED"/>
    <property type="match status" value="1"/>
</dbReference>
<organism evidence="3">
    <name type="scientific">uncultured Flavobacteriia bacterium</name>
    <dbReference type="NCBI Taxonomy" id="212695"/>
    <lineage>
        <taxon>Bacteria</taxon>
        <taxon>Pseudomonadati</taxon>
        <taxon>Bacteroidota</taxon>
        <taxon>Flavobacteriia</taxon>
        <taxon>environmental samples</taxon>
    </lineage>
</organism>
<accession>F4MLV4</accession>
<feature type="transmembrane region" description="Helical" evidence="1">
    <location>
        <begin position="276"/>
        <end position="294"/>
    </location>
</feature>
<keyword evidence="1" id="KW-0812">Transmembrane</keyword>
<dbReference type="EMBL" id="FQ032808">
    <property type="protein sequence ID" value="CBL87117.1"/>
    <property type="molecule type" value="Genomic_DNA"/>
</dbReference>